<keyword evidence="3" id="KW-1185">Reference proteome</keyword>
<accession>A0A177CZE6</accession>
<feature type="region of interest" description="Disordered" evidence="1">
    <location>
        <begin position="86"/>
        <end position="115"/>
    </location>
</feature>
<proteinExistence type="predicted"/>
<feature type="compositionally biased region" description="Basic and acidic residues" evidence="1">
    <location>
        <begin position="91"/>
        <end position="101"/>
    </location>
</feature>
<protein>
    <submittedName>
        <fullName evidence="2">Uncharacterized protein</fullName>
    </submittedName>
</protein>
<sequence>MASLRPEQVCPRIPCPPVPLRDPSSTPHRRILCRRVVGGRAAFFGWETVVEALLPPLLLQEHGMRAKRFTFTKTVFPPDHLCAHLSLRPPPKHDMEPKDDSSEPLSSDFPPHFAHASATDTRTTAHYCS</sequence>
<dbReference type="GeneID" id="28770673"/>
<organism evidence="2 3">
    <name type="scientific">Paraphaeosphaeria sporulosa</name>
    <dbReference type="NCBI Taxonomy" id="1460663"/>
    <lineage>
        <taxon>Eukaryota</taxon>
        <taxon>Fungi</taxon>
        <taxon>Dikarya</taxon>
        <taxon>Ascomycota</taxon>
        <taxon>Pezizomycotina</taxon>
        <taxon>Dothideomycetes</taxon>
        <taxon>Pleosporomycetidae</taxon>
        <taxon>Pleosporales</taxon>
        <taxon>Massarineae</taxon>
        <taxon>Didymosphaeriaceae</taxon>
        <taxon>Paraphaeosphaeria</taxon>
    </lineage>
</organism>
<reference evidence="2 3" key="1">
    <citation type="submission" date="2016-05" db="EMBL/GenBank/DDBJ databases">
        <title>Comparative analysis of secretome profiles of manganese(II)-oxidizing ascomycete fungi.</title>
        <authorList>
            <consortium name="DOE Joint Genome Institute"/>
            <person name="Zeiner C.A."/>
            <person name="Purvine S.O."/>
            <person name="Zink E.M."/>
            <person name="Wu S."/>
            <person name="Pasa-Tolic L."/>
            <person name="Chaput D.L."/>
            <person name="Haridas S."/>
            <person name="Grigoriev I.V."/>
            <person name="Santelli C.M."/>
            <person name="Hansel C.M."/>
        </authorList>
    </citation>
    <scope>NUCLEOTIDE SEQUENCE [LARGE SCALE GENOMIC DNA]</scope>
    <source>
        <strain evidence="2 3">AP3s5-JAC2a</strain>
    </source>
</reference>
<dbReference type="EMBL" id="KV441548">
    <property type="protein sequence ID" value="OAG12230.1"/>
    <property type="molecule type" value="Genomic_DNA"/>
</dbReference>
<dbReference type="RefSeq" id="XP_018042595.1">
    <property type="nucleotide sequence ID" value="XM_018187187.1"/>
</dbReference>
<evidence type="ECO:0000313" key="3">
    <source>
        <dbReference type="Proteomes" id="UP000077069"/>
    </source>
</evidence>
<dbReference type="InParanoid" id="A0A177CZE6"/>
<evidence type="ECO:0000256" key="1">
    <source>
        <dbReference type="SAM" id="MobiDB-lite"/>
    </source>
</evidence>
<dbReference type="AlphaFoldDB" id="A0A177CZE6"/>
<name>A0A177CZE6_9PLEO</name>
<gene>
    <name evidence="2" type="ORF">CC84DRAFT_72453</name>
</gene>
<dbReference type="OrthoDB" id="10430931at2759"/>
<dbReference type="Proteomes" id="UP000077069">
    <property type="component" value="Unassembled WGS sequence"/>
</dbReference>
<evidence type="ECO:0000313" key="2">
    <source>
        <dbReference type="EMBL" id="OAG12230.1"/>
    </source>
</evidence>